<dbReference type="GO" id="GO:0016538">
    <property type="term" value="F:cyclin-dependent protein serine/threonine kinase regulator activity"/>
    <property type="evidence" value="ECO:0007669"/>
    <property type="project" value="InterPro"/>
</dbReference>
<protein>
    <recommendedName>
        <fullName evidence="1">Cyclin N-terminal domain-containing protein</fullName>
    </recommendedName>
</protein>
<sequence length="156" mass="17579">MAAFQGFAPQPDNYVLEGGYAPGYDGELASLSPHVAQQRQMLRDQEHNQDLANEKTKRASKYVYRTLEDLRANNPSVRDGLDPDKERIWRRQYCKIIQDAGVAMKIPQWGIAIGITMCHRFFAVKSMKRNDRFLIATACLFLAAKTGGRAPGSCAW</sequence>
<dbReference type="SUPFAM" id="SSF47954">
    <property type="entry name" value="Cyclin-like"/>
    <property type="match status" value="1"/>
</dbReference>
<dbReference type="EMBL" id="LSYV01000450">
    <property type="protein sequence ID" value="KXZ41463.1"/>
    <property type="molecule type" value="Genomic_DNA"/>
</dbReference>
<evidence type="ECO:0000313" key="3">
    <source>
        <dbReference type="Proteomes" id="UP000075714"/>
    </source>
</evidence>
<gene>
    <name evidence="2" type="ORF">GPECTOR_453g354</name>
</gene>
<evidence type="ECO:0000313" key="2">
    <source>
        <dbReference type="EMBL" id="KXZ41463.1"/>
    </source>
</evidence>
<dbReference type="STRING" id="33097.A0A150FV17"/>
<organism evidence="2 3">
    <name type="scientific">Gonium pectorale</name>
    <name type="common">Green alga</name>
    <dbReference type="NCBI Taxonomy" id="33097"/>
    <lineage>
        <taxon>Eukaryota</taxon>
        <taxon>Viridiplantae</taxon>
        <taxon>Chlorophyta</taxon>
        <taxon>core chlorophytes</taxon>
        <taxon>Chlorophyceae</taxon>
        <taxon>CS clade</taxon>
        <taxon>Chlamydomonadales</taxon>
        <taxon>Volvocaceae</taxon>
        <taxon>Gonium</taxon>
    </lineage>
</organism>
<dbReference type="InterPro" id="IPR036915">
    <property type="entry name" value="Cyclin-like_sf"/>
</dbReference>
<feature type="domain" description="Cyclin N-terminal" evidence="1">
    <location>
        <begin position="82"/>
        <end position="146"/>
    </location>
</feature>
<evidence type="ECO:0000259" key="1">
    <source>
        <dbReference type="Pfam" id="PF00134"/>
    </source>
</evidence>
<dbReference type="InterPro" id="IPR043198">
    <property type="entry name" value="Cyclin/Ssn8"/>
</dbReference>
<dbReference type="InterPro" id="IPR006671">
    <property type="entry name" value="Cyclin_N"/>
</dbReference>
<proteinExistence type="predicted"/>
<dbReference type="PANTHER" id="PTHR10026">
    <property type="entry name" value="CYCLIN"/>
    <property type="match status" value="1"/>
</dbReference>
<reference evidence="3" key="1">
    <citation type="journal article" date="2016" name="Nat. Commun.">
        <title>The Gonium pectorale genome demonstrates co-option of cell cycle regulation during the evolution of multicellularity.</title>
        <authorList>
            <person name="Hanschen E.R."/>
            <person name="Marriage T.N."/>
            <person name="Ferris P.J."/>
            <person name="Hamaji T."/>
            <person name="Toyoda A."/>
            <person name="Fujiyama A."/>
            <person name="Neme R."/>
            <person name="Noguchi H."/>
            <person name="Minakuchi Y."/>
            <person name="Suzuki M."/>
            <person name="Kawai-Toyooka H."/>
            <person name="Smith D.R."/>
            <person name="Sparks H."/>
            <person name="Anderson J."/>
            <person name="Bakaric R."/>
            <person name="Luria V."/>
            <person name="Karger A."/>
            <person name="Kirschner M.W."/>
            <person name="Durand P.M."/>
            <person name="Michod R.E."/>
            <person name="Nozaki H."/>
            <person name="Olson B.J."/>
        </authorList>
    </citation>
    <scope>NUCLEOTIDE SEQUENCE [LARGE SCALE GENOMIC DNA]</scope>
    <source>
        <strain evidence="3">NIES-2863</strain>
    </source>
</reference>
<accession>A0A150FV17</accession>
<keyword evidence="3" id="KW-1185">Reference proteome</keyword>
<dbReference type="Gene3D" id="1.10.472.10">
    <property type="entry name" value="Cyclin-like"/>
    <property type="match status" value="1"/>
</dbReference>
<dbReference type="GO" id="GO:0006357">
    <property type="term" value="P:regulation of transcription by RNA polymerase II"/>
    <property type="evidence" value="ECO:0007669"/>
    <property type="project" value="InterPro"/>
</dbReference>
<dbReference type="Proteomes" id="UP000075714">
    <property type="component" value="Unassembled WGS sequence"/>
</dbReference>
<comment type="caution">
    <text evidence="2">The sequence shown here is derived from an EMBL/GenBank/DDBJ whole genome shotgun (WGS) entry which is preliminary data.</text>
</comment>
<dbReference type="AlphaFoldDB" id="A0A150FV17"/>
<dbReference type="Pfam" id="PF00134">
    <property type="entry name" value="Cyclin_N"/>
    <property type="match status" value="1"/>
</dbReference>
<name>A0A150FV17_GONPE</name>
<dbReference type="OrthoDB" id="10264655at2759"/>